<sequence length="122" mass="13848">MRIYRRSDNAPHMLVTDENPASVSFNGDYPTCNKLPADEKKSNVSLMIRENHLLSLNLKLNIRNQPEGLSTPKTMGNNLNLIQTETTTPELGQFVDNAIETSTPCNRRQYLALKRPRPNPKK</sequence>
<name>A0A1A9ZGC4_GLOPL</name>
<dbReference type="Proteomes" id="UP000092445">
    <property type="component" value="Unassembled WGS sequence"/>
</dbReference>
<evidence type="ECO:0000313" key="1">
    <source>
        <dbReference type="EnsemblMetazoa" id="GPAI013753-PA"/>
    </source>
</evidence>
<dbReference type="VEuPathDB" id="VectorBase:GPAI013753"/>
<proteinExistence type="predicted"/>
<protein>
    <submittedName>
        <fullName evidence="1">Uncharacterized protein</fullName>
    </submittedName>
</protein>
<dbReference type="EnsemblMetazoa" id="GPAI013753-RA">
    <property type="protein sequence ID" value="GPAI013753-PA"/>
    <property type="gene ID" value="GPAI013753"/>
</dbReference>
<organism evidence="1 2">
    <name type="scientific">Glossina pallidipes</name>
    <name type="common">Tsetse fly</name>
    <dbReference type="NCBI Taxonomy" id="7398"/>
    <lineage>
        <taxon>Eukaryota</taxon>
        <taxon>Metazoa</taxon>
        <taxon>Ecdysozoa</taxon>
        <taxon>Arthropoda</taxon>
        <taxon>Hexapoda</taxon>
        <taxon>Insecta</taxon>
        <taxon>Pterygota</taxon>
        <taxon>Neoptera</taxon>
        <taxon>Endopterygota</taxon>
        <taxon>Diptera</taxon>
        <taxon>Brachycera</taxon>
        <taxon>Muscomorpha</taxon>
        <taxon>Hippoboscoidea</taxon>
        <taxon>Glossinidae</taxon>
        <taxon>Glossina</taxon>
    </lineage>
</organism>
<accession>A0A1A9ZGC4</accession>
<reference evidence="1" key="2">
    <citation type="submission" date="2020-05" db="UniProtKB">
        <authorList>
            <consortium name="EnsemblMetazoa"/>
        </authorList>
    </citation>
    <scope>IDENTIFICATION</scope>
    <source>
        <strain evidence="1">IAEA</strain>
    </source>
</reference>
<keyword evidence="2" id="KW-1185">Reference proteome</keyword>
<reference evidence="2" key="1">
    <citation type="submission" date="2014-03" db="EMBL/GenBank/DDBJ databases">
        <authorList>
            <person name="Aksoy S."/>
            <person name="Warren W."/>
            <person name="Wilson R.K."/>
        </authorList>
    </citation>
    <scope>NUCLEOTIDE SEQUENCE [LARGE SCALE GENOMIC DNA]</scope>
    <source>
        <strain evidence="2">IAEA</strain>
    </source>
</reference>
<dbReference type="AlphaFoldDB" id="A0A1A9ZGC4"/>
<evidence type="ECO:0000313" key="2">
    <source>
        <dbReference type="Proteomes" id="UP000092445"/>
    </source>
</evidence>